<dbReference type="PANTHER" id="PTHR43025">
    <property type="entry name" value="MONOGALACTOSYLDIACYLGLYCEROL SYNTHASE"/>
    <property type="match status" value="1"/>
</dbReference>
<gene>
    <name evidence="7" type="ORF">M6B22_04605</name>
</gene>
<evidence type="ECO:0000256" key="4">
    <source>
        <dbReference type="ARBA" id="ARBA00022679"/>
    </source>
</evidence>
<keyword evidence="3" id="KW-0328">Glycosyltransferase</keyword>
<dbReference type="PANTHER" id="PTHR43025:SF3">
    <property type="entry name" value="MONOGALACTOSYLDIACYLGLYCEROL SYNTHASE 1, CHLOROPLASTIC"/>
    <property type="match status" value="1"/>
</dbReference>
<accession>A0ABY7K0L6</accession>
<evidence type="ECO:0000259" key="6">
    <source>
        <dbReference type="Pfam" id="PF06925"/>
    </source>
</evidence>
<dbReference type="Proteomes" id="UP001164693">
    <property type="component" value="Chromosome"/>
</dbReference>
<evidence type="ECO:0000256" key="3">
    <source>
        <dbReference type="ARBA" id="ARBA00022676"/>
    </source>
</evidence>
<dbReference type="EMBL" id="CP097463">
    <property type="protein sequence ID" value="WAX58053.1"/>
    <property type="molecule type" value="Genomic_DNA"/>
</dbReference>
<dbReference type="SUPFAM" id="SSF53756">
    <property type="entry name" value="UDP-Glycosyltransferase/glycogen phosphorylase"/>
    <property type="match status" value="1"/>
</dbReference>
<proteinExistence type="inferred from homology"/>
<dbReference type="Pfam" id="PF06925">
    <property type="entry name" value="MGDG_synth"/>
    <property type="match status" value="1"/>
</dbReference>
<evidence type="ECO:0000313" key="8">
    <source>
        <dbReference type="Proteomes" id="UP001164693"/>
    </source>
</evidence>
<comment type="subcellular location">
    <subcellularLocation>
        <location evidence="1">Membrane</location>
    </subcellularLocation>
</comment>
<keyword evidence="4" id="KW-0808">Transferase</keyword>
<feature type="domain" description="Glycosyl transferase family 28 C-terminal" evidence="5">
    <location>
        <begin position="247"/>
        <end position="329"/>
    </location>
</feature>
<organism evidence="7 8">
    <name type="scientific">Jatrophihabitans cynanchi</name>
    <dbReference type="NCBI Taxonomy" id="2944128"/>
    <lineage>
        <taxon>Bacteria</taxon>
        <taxon>Bacillati</taxon>
        <taxon>Actinomycetota</taxon>
        <taxon>Actinomycetes</taxon>
        <taxon>Jatrophihabitantales</taxon>
        <taxon>Jatrophihabitantaceae</taxon>
        <taxon>Jatrophihabitans</taxon>
    </lineage>
</organism>
<reference evidence="7" key="1">
    <citation type="submission" date="2022-05" db="EMBL/GenBank/DDBJ databases">
        <title>Jatrophihabitans sp. SB3-54 whole genome sequence.</title>
        <authorList>
            <person name="Suh M.K."/>
            <person name="Eom M.K."/>
            <person name="Kim J.S."/>
            <person name="Kim H.S."/>
            <person name="Do H.E."/>
            <person name="Shin Y.K."/>
            <person name="Lee J.-S."/>
        </authorList>
    </citation>
    <scope>NUCLEOTIDE SEQUENCE</scope>
    <source>
        <strain evidence="7">SB3-54</strain>
    </source>
</reference>
<dbReference type="InterPro" id="IPR007235">
    <property type="entry name" value="Glyco_trans_28_C"/>
</dbReference>
<dbReference type="InterPro" id="IPR009695">
    <property type="entry name" value="Diacylglyc_glucosyltr_N"/>
</dbReference>
<evidence type="ECO:0000256" key="1">
    <source>
        <dbReference type="ARBA" id="ARBA00004370"/>
    </source>
</evidence>
<sequence>MPSTPRGRALVVTASMGAGHTAVADELARRLRAAGSEAVVVDLLELAGSAGTRLRRTYRLLLDHAPWLYDASMRFWMHAPHAMERLTAAGAAPFERALADAVAEHRPDVVVSCYNLAAQCLGRLRASGRIGTALVTLVTDPGAHPYWISPDVDLHLAYTRDTAARLAALGAREVAWVAPVLRPEFTPPPDRAQARAALGLAADARIAVVNAGSWAVGRFRQTLDALADAPGWQVLALCGRDEGALRYARAHPAVLAVPWTPQLAQYLAAADLLVDNAGGQTCWEALACGVPVVCCHPLPGHGRVNAAELRSLGLIRCVDRVAELPSALASAPAVAHPGVDPFRGADAATLIQRAARAAPALDGAAR</sequence>
<keyword evidence="8" id="KW-1185">Reference proteome</keyword>
<evidence type="ECO:0008006" key="9">
    <source>
        <dbReference type="Google" id="ProtNLM"/>
    </source>
</evidence>
<protein>
    <recommendedName>
        <fullName evidence="9">UDP-N-acetylglucosamine:LPS N-acetylglucosamine transferase</fullName>
    </recommendedName>
</protein>
<dbReference type="RefSeq" id="WP_269444602.1">
    <property type="nucleotide sequence ID" value="NZ_CP097463.1"/>
</dbReference>
<feature type="domain" description="Diacylglycerol glucosyltransferase N-terminal" evidence="6">
    <location>
        <begin position="20"/>
        <end position="170"/>
    </location>
</feature>
<evidence type="ECO:0000259" key="5">
    <source>
        <dbReference type="Pfam" id="PF04101"/>
    </source>
</evidence>
<evidence type="ECO:0000256" key="2">
    <source>
        <dbReference type="ARBA" id="ARBA00006962"/>
    </source>
</evidence>
<dbReference type="Gene3D" id="3.40.50.2000">
    <property type="entry name" value="Glycogen Phosphorylase B"/>
    <property type="match status" value="1"/>
</dbReference>
<dbReference type="Pfam" id="PF04101">
    <property type="entry name" value="Glyco_tran_28_C"/>
    <property type="match status" value="1"/>
</dbReference>
<comment type="similarity">
    <text evidence="2">Belongs to the glycosyltransferase 28 family.</text>
</comment>
<dbReference type="InterPro" id="IPR050519">
    <property type="entry name" value="Glycosyltransf_28_UgtP"/>
</dbReference>
<name>A0ABY7K0L6_9ACTN</name>
<evidence type="ECO:0000313" key="7">
    <source>
        <dbReference type="EMBL" id="WAX58053.1"/>
    </source>
</evidence>